<comment type="caution">
    <text evidence="2">The sequence shown here is derived from an EMBL/GenBank/DDBJ whole genome shotgun (WGS) entry which is preliminary data.</text>
</comment>
<dbReference type="Pfam" id="PF18555">
    <property type="entry name" value="MobL"/>
    <property type="match status" value="1"/>
</dbReference>
<dbReference type="Gene3D" id="1.25.40.10">
    <property type="entry name" value="Tetratricopeptide repeat domain"/>
    <property type="match status" value="1"/>
</dbReference>
<dbReference type="PANTHER" id="PTHR11102:SF160">
    <property type="entry name" value="ERAD-ASSOCIATED E3 UBIQUITIN-PROTEIN LIGASE COMPONENT HRD3"/>
    <property type="match status" value="1"/>
</dbReference>
<dbReference type="OrthoDB" id="1775746at2"/>
<dbReference type="EMBL" id="QKMR01000036">
    <property type="protein sequence ID" value="PYG84280.1"/>
    <property type="molecule type" value="Genomic_DNA"/>
</dbReference>
<dbReference type="NCBIfam" id="NF041499">
    <property type="entry name" value="MobP3"/>
    <property type="match status" value="1"/>
</dbReference>
<dbReference type="AlphaFoldDB" id="A0A318XRU3"/>
<dbReference type="SMART" id="SM00671">
    <property type="entry name" value="SEL1"/>
    <property type="match status" value="9"/>
</dbReference>
<reference evidence="2 3" key="1">
    <citation type="submission" date="2018-06" db="EMBL/GenBank/DDBJ databases">
        <title>Genomic Encyclopedia of Type Strains, Phase I: the one thousand microbial genomes (KMG-I) project.</title>
        <authorList>
            <person name="Kyrpides N."/>
        </authorList>
    </citation>
    <scope>NUCLEOTIDE SEQUENCE [LARGE SCALE GENOMIC DNA]</scope>
    <source>
        <strain evidence="2 3">DSM 19573</strain>
    </source>
</reference>
<keyword evidence="1" id="KW-0175">Coiled coil</keyword>
<dbReference type="InterPro" id="IPR050767">
    <property type="entry name" value="Sel1_AlgK"/>
</dbReference>
<evidence type="ECO:0008006" key="4">
    <source>
        <dbReference type="Google" id="ProtNLM"/>
    </source>
</evidence>
<sequence length="892" mass="102099">MPRLILKCPYLRGGTVKASAHLSNLVNYIAARNGVEKLTEKNRNLPSTVKQANLIEQIIKEFPGTKNLFEYEDYIKNKTIENASEFISIALEQNLDKIGQRKNYVDYIANRPRVEKMGTHGLFTGGDDAIVLSRVADEVANHTGNVWTPIISLRREDAIRTGYDRAEVWHNMLSYFAPEIAESMKIPIQNFSWYAAFHNESHHPHIHMICYSVNPADGYLTKKGIERIKSGLVKNIFKNEMQIKYEEQSQRRDQLKAESRETMLKLISEMKSGAIHNPKIEELFLSLSERLKVTNGKRIYGYLQPNVKAIVDEIIDELSKEEAVVKAYELWYEMREEVLHSYMDELPDRLPLSKQKEFKSIKNMIVAEADKIAKGEPTFEEVEIAGPEDIDSFTEMESSELIEGSETTQFELPDNEIADDTDAECHDVYVKWTDEYKKAREYLFGTEEAPQDFEKALEIFLVEAENGNVLAMHDLGRMYADGLGVESDNGKANGYYTEALSGFQQVEAQKVWKYTEYRIGKMFAQGLGTEQDYETAAQWFELSAEKKYKYAQYSLGGLYYRGQGVEQNFQTAFSLYLRSAEQSFPYADYEVAKMYRDGVGTEKDADKSNNHFKKAFRGFEALEKNSHDDKLHYRLGWMLQNGIGTHKDISRANEYFEKSAKMGNLFAGYSLAKLILAEENPNQEELKGAIQYLQKAADNENEICKPIRALAQYVLGKIYLEGKHVPKDINKAIVYLTQSAEQENEWAAYQLGKLYLLGKDVPKETEKAVAYLTKATEQGNQFAQYILGRLYLLGKDVPKDKELAIKWLTMSAEQGNEYAKFFLDNMDKFREPSVALGISRLMYHVGRMFENSVTIDKSSVGLKIDSKLLRKLKAKKVAQGHKQDEYGQGMKL</sequence>
<evidence type="ECO:0000313" key="2">
    <source>
        <dbReference type="EMBL" id="PYG84280.1"/>
    </source>
</evidence>
<protein>
    <recommendedName>
        <fullName evidence="4">TPR repeat protein</fullName>
    </recommendedName>
</protein>
<proteinExistence type="predicted"/>
<dbReference type="RefSeq" id="WP_110463631.1">
    <property type="nucleotide sequence ID" value="NZ_QKMR01000036.1"/>
</dbReference>
<evidence type="ECO:0000313" key="3">
    <source>
        <dbReference type="Proteomes" id="UP000248132"/>
    </source>
</evidence>
<dbReference type="InterPro" id="IPR011990">
    <property type="entry name" value="TPR-like_helical_dom_sf"/>
</dbReference>
<accession>A0A318XRU3</accession>
<keyword evidence="3" id="KW-1185">Reference proteome</keyword>
<feature type="coiled-coil region" evidence="1">
    <location>
        <begin position="238"/>
        <end position="265"/>
    </location>
</feature>
<dbReference type="SUPFAM" id="SSF81901">
    <property type="entry name" value="HCP-like"/>
    <property type="match status" value="3"/>
</dbReference>
<dbReference type="InterPro" id="IPR006597">
    <property type="entry name" value="Sel1-like"/>
</dbReference>
<dbReference type="Proteomes" id="UP000248132">
    <property type="component" value="Unassembled WGS sequence"/>
</dbReference>
<organism evidence="2 3">
    <name type="scientific">Ruminiclostridium sufflavum DSM 19573</name>
    <dbReference type="NCBI Taxonomy" id="1121337"/>
    <lineage>
        <taxon>Bacteria</taxon>
        <taxon>Bacillati</taxon>
        <taxon>Bacillota</taxon>
        <taxon>Clostridia</taxon>
        <taxon>Eubacteriales</taxon>
        <taxon>Oscillospiraceae</taxon>
        <taxon>Ruminiclostridium</taxon>
    </lineage>
</organism>
<dbReference type="InterPro" id="IPR048102">
    <property type="entry name" value="MobP3"/>
</dbReference>
<evidence type="ECO:0000256" key="1">
    <source>
        <dbReference type="SAM" id="Coils"/>
    </source>
</evidence>
<dbReference type="Pfam" id="PF08238">
    <property type="entry name" value="Sel1"/>
    <property type="match status" value="10"/>
</dbReference>
<name>A0A318XRU3_9FIRM</name>
<dbReference type="InterPro" id="IPR041073">
    <property type="entry name" value="MobL"/>
</dbReference>
<gene>
    <name evidence="2" type="ORF">LY28_03700</name>
</gene>
<dbReference type="PANTHER" id="PTHR11102">
    <property type="entry name" value="SEL-1-LIKE PROTEIN"/>
    <property type="match status" value="1"/>
</dbReference>